<keyword evidence="4 5" id="KW-0472">Membrane</keyword>
<comment type="caution">
    <text evidence="7">The sequence shown here is derived from an EMBL/GenBank/DDBJ whole genome shotgun (WGS) entry which is preliminary data.</text>
</comment>
<proteinExistence type="predicted"/>
<evidence type="ECO:0000256" key="5">
    <source>
        <dbReference type="SAM" id="Phobius"/>
    </source>
</evidence>
<feature type="transmembrane region" description="Helical" evidence="5">
    <location>
        <begin position="358"/>
        <end position="376"/>
    </location>
</feature>
<feature type="transmembrane region" description="Helical" evidence="5">
    <location>
        <begin position="170"/>
        <end position="189"/>
    </location>
</feature>
<feature type="transmembrane region" description="Helical" evidence="5">
    <location>
        <begin position="272"/>
        <end position="288"/>
    </location>
</feature>
<protein>
    <submittedName>
        <fullName evidence="7">MFS transporter</fullName>
    </submittedName>
</protein>
<dbReference type="InterPro" id="IPR036259">
    <property type="entry name" value="MFS_trans_sf"/>
</dbReference>
<dbReference type="Gene3D" id="1.20.1250.20">
    <property type="entry name" value="MFS general substrate transporter like domains"/>
    <property type="match status" value="2"/>
</dbReference>
<dbReference type="SUPFAM" id="SSF103473">
    <property type="entry name" value="MFS general substrate transporter"/>
    <property type="match status" value="1"/>
</dbReference>
<dbReference type="RefSeq" id="WP_150443731.1">
    <property type="nucleotide sequence ID" value="NZ_VYQE01000001.1"/>
</dbReference>
<evidence type="ECO:0000256" key="4">
    <source>
        <dbReference type="ARBA" id="ARBA00023136"/>
    </source>
</evidence>
<keyword evidence="2 5" id="KW-0812">Transmembrane</keyword>
<dbReference type="GO" id="GO:0022857">
    <property type="term" value="F:transmembrane transporter activity"/>
    <property type="evidence" value="ECO:0007669"/>
    <property type="project" value="InterPro"/>
</dbReference>
<dbReference type="Proteomes" id="UP000326554">
    <property type="component" value="Unassembled WGS sequence"/>
</dbReference>
<keyword evidence="3 5" id="KW-1133">Transmembrane helix</keyword>
<feature type="transmembrane region" description="Helical" evidence="5">
    <location>
        <begin position="294"/>
        <end position="315"/>
    </location>
</feature>
<dbReference type="InterPro" id="IPR051788">
    <property type="entry name" value="MFS_Transporter"/>
</dbReference>
<dbReference type="PANTHER" id="PTHR23514">
    <property type="entry name" value="BYPASS OF STOP CODON PROTEIN 6"/>
    <property type="match status" value="1"/>
</dbReference>
<feature type="domain" description="Major facilitator superfamily (MFS) profile" evidence="6">
    <location>
        <begin position="206"/>
        <end position="381"/>
    </location>
</feature>
<dbReference type="PANTHER" id="PTHR23514:SF13">
    <property type="entry name" value="INNER MEMBRANE PROTEIN YBJJ"/>
    <property type="match status" value="1"/>
</dbReference>
<organism evidence="7 8">
    <name type="scientific">Histidinibacterium aquaticum</name>
    <dbReference type="NCBI Taxonomy" id="2613962"/>
    <lineage>
        <taxon>Bacteria</taxon>
        <taxon>Pseudomonadati</taxon>
        <taxon>Pseudomonadota</taxon>
        <taxon>Alphaproteobacteria</taxon>
        <taxon>Rhodobacterales</taxon>
        <taxon>Paracoccaceae</taxon>
        <taxon>Histidinibacterium</taxon>
    </lineage>
</organism>
<dbReference type="CDD" id="cd17393">
    <property type="entry name" value="MFS_MosC_like"/>
    <property type="match status" value="1"/>
</dbReference>
<name>A0A5J5GQ96_9RHOB</name>
<comment type="subcellular location">
    <subcellularLocation>
        <location evidence="1">Membrane</location>
        <topology evidence="1">Multi-pass membrane protein</topology>
    </subcellularLocation>
</comment>
<reference evidence="7 8" key="1">
    <citation type="submission" date="2019-09" db="EMBL/GenBank/DDBJ databases">
        <authorList>
            <person name="Park J.-S."/>
            <person name="Choi H.-J."/>
        </authorList>
    </citation>
    <scope>NUCLEOTIDE SEQUENCE [LARGE SCALE GENOMIC DNA]</scope>
    <source>
        <strain evidence="7 8">176SS1-4</strain>
    </source>
</reference>
<dbReference type="PROSITE" id="PS50850">
    <property type="entry name" value="MFS"/>
    <property type="match status" value="1"/>
</dbReference>
<evidence type="ECO:0000313" key="8">
    <source>
        <dbReference type="Proteomes" id="UP000326554"/>
    </source>
</evidence>
<feature type="transmembrane region" description="Helical" evidence="5">
    <location>
        <begin position="103"/>
        <end position="124"/>
    </location>
</feature>
<sequence length="381" mass="38366">MTALADTPASLAPARLATRLAFFAAGFAVSCWAPLIPFAKDQTGVSEAGLGLLLLCLGIGSVIAMPVTGWLSAKRGARPMMLVSGFGLAAVLPLLILTSEPMILGALLFVFGAALGTLDVSMNVHGAEVERRDGRPLMSGFHAQFSIGGLVGAGGVTALLAAGLSPQGAALTGSALTLAAMLGAAPRLLRARSGEAPTFALPRGVVLLLAVLAAICFLVEGAVLDWGALLLVERDLSAPERAGLGYVVFSVTMTIGRLTGDRIVSTVGGKRVLIWGGILTMAGLALTASAPAGWIALAGFALIGAGASNIVPVIFSHAGRQTVMDPGLAIAAVTTTGYAGVLLGPAGIGVIAEWGSLPAAYWMLVVLMALIPLSAARATRG</sequence>
<dbReference type="GO" id="GO:0016020">
    <property type="term" value="C:membrane"/>
    <property type="evidence" value="ECO:0007669"/>
    <property type="project" value="UniProtKB-SubCell"/>
</dbReference>
<dbReference type="InterPro" id="IPR011701">
    <property type="entry name" value="MFS"/>
</dbReference>
<gene>
    <name evidence="7" type="ORF">F3S47_03065</name>
</gene>
<feature type="transmembrane region" description="Helical" evidence="5">
    <location>
        <begin position="327"/>
        <end position="352"/>
    </location>
</feature>
<evidence type="ECO:0000256" key="1">
    <source>
        <dbReference type="ARBA" id="ARBA00004141"/>
    </source>
</evidence>
<feature type="transmembrane region" description="Helical" evidence="5">
    <location>
        <begin position="51"/>
        <end position="73"/>
    </location>
</feature>
<feature type="transmembrane region" description="Helical" evidence="5">
    <location>
        <begin position="145"/>
        <end position="164"/>
    </location>
</feature>
<feature type="transmembrane region" description="Helical" evidence="5">
    <location>
        <begin position="243"/>
        <end position="260"/>
    </location>
</feature>
<evidence type="ECO:0000259" key="6">
    <source>
        <dbReference type="PROSITE" id="PS50850"/>
    </source>
</evidence>
<keyword evidence="8" id="KW-1185">Reference proteome</keyword>
<feature type="transmembrane region" description="Helical" evidence="5">
    <location>
        <begin position="80"/>
        <end position="97"/>
    </location>
</feature>
<evidence type="ECO:0000313" key="7">
    <source>
        <dbReference type="EMBL" id="KAA9010245.1"/>
    </source>
</evidence>
<accession>A0A5J5GQ96</accession>
<dbReference type="Pfam" id="PF07690">
    <property type="entry name" value="MFS_1"/>
    <property type="match status" value="1"/>
</dbReference>
<evidence type="ECO:0000256" key="3">
    <source>
        <dbReference type="ARBA" id="ARBA00022989"/>
    </source>
</evidence>
<dbReference type="InterPro" id="IPR020846">
    <property type="entry name" value="MFS_dom"/>
</dbReference>
<feature type="transmembrane region" description="Helical" evidence="5">
    <location>
        <begin position="20"/>
        <end position="39"/>
    </location>
</feature>
<dbReference type="AlphaFoldDB" id="A0A5J5GQ96"/>
<dbReference type="EMBL" id="VYQE01000001">
    <property type="protein sequence ID" value="KAA9010245.1"/>
    <property type="molecule type" value="Genomic_DNA"/>
</dbReference>
<evidence type="ECO:0000256" key="2">
    <source>
        <dbReference type="ARBA" id="ARBA00022692"/>
    </source>
</evidence>
<feature type="transmembrane region" description="Helical" evidence="5">
    <location>
        <begin position="201"/>
        <end position="223"/>
    </location>
</feature>